<dbReference type="Gene3D" id="1.10.1760.20">
    <property type="match status" value="1"/>
</dbReference>
<proteinExistence type="predicted"/>
<keyword evidence="1" id="KW-0472">Membrane</keyword>
<dbReference type="Proteomes" id="UP000562464">
    <property type="component" value="Unassembled WGS sequence"/>
</dbReference>
<dbReference type="EMBL" id="JACHHV010000017">
    <property type="protein sequence ID" value="MBB5888200.1"/>
    <property type="molecule type" value="Genomic_DNA"/>
</dbReference>
<evidence type="ECO:0000256" key="1">
    <source>
        <dbReference type="SAM" id="Phobius"/>
    </source>
</evidence>
<gene>
    <name evidence="2" type="ORF">HNQ37_001092</name>
</gene>
<name>A0A841CAI6_9LACT</name>
<sequence length="178" mass="20279">MNSKFYNRKYKLTIKHLTMLALLVAICSVGRMAFTWVPNFTPVTTLFLLICLNVGTVDAIIVANLTMLATALYLGMGYWVFGQMLAYSLVLILFSLLIRLGLFKNFIILVGIAFISSMAYGFIISWFMVFTLNFGVFWAYYSVGISYDLMHGFGSAVFMLMLYFPFKSFKLYIQKALV</sequence>
<keyword evidence="2" id="KW-0378">Hydrolase</keyword>
<feature type="transmembrane region" description="Helical" evidence="1">
    <location>
        <begin position="46"/>
        <end position="72"/>
    </location>
</feature>
<keyword evidence="1" id="KW-1133">Transmembrane helix</keyword>
<accession>A0A841CAI6</accession>
<feature type="transmembrane region" description="Helical" evidence="1">
    <location>
        <begin position="105"/>
        <end position="129"/>
    </location>
</feature>
<dbReference type="RefSeq" id="WP_183540025.1">
    <property type="nucleotide sequence ID" value="NZ_JACHHV010000017.1"/>
</dbReference>
<reference evidence="2 3" key="1">
    <citation type="submission" date="2020-08" db="EMBL/GenBank/DDBJ databases">
        <title>Genomic Encyclopedia of Type Strains, Phase IV (KMG-IV): sequencing the most valuable type-strain genomes for metagenomic binning, comparative biology and taxonomic classification.</title>
        <authorList>
            <person name="Goeker M."/>
        </authorList>
    </citation>
    <scope>NUCLEOTIDE SEQUENCE [LARGE SCALE GENOMIC DNA]</scope>
    <source>
        <strain evidence="2 3">DSM 14925</strain>
    </source>
</reference>
<dbReference type="GO" id="GO:0016787">
    <property type="term" value="F:hydrolase activity"/>
    <property type="evidence" value="ECO:0007669"/>
    <property type="project" value="UniProtKB-KW"/>
</dbReference>
<dbReference type="AlphaFoldDB" id="A0A841CAI6"/>
<feature type="transmembrane region" description="Helical" evidence="1">
    <location>
        <begin position="78"/>
        <end position="98"/>
    </location>
</feature>
<comment type="caution">
    <text evidence="2">The sequence shown here is derived from an EMBL/GenBank/DDBJ whole genome shotgun (WGS) entry which is preliminary data.</text>
</comment>
<evidence type="ECO:0000313" key="3">
    <source>
        <dbReference type="Proteomes" id="UP000562464"/>
    </source>
</evidence>
<keyword evidence="3" id="KW-1185">Reference proteome</keyword>
<feature type="transmembrane region" description="Helical" evidence="1">
    <location>
        <begin position="149"/>
        <end position="166"/>
    </location>
</feature>
<organism evidence="2 3">
    <name type="scientific">Lactovum miscens</name>
    <dbReference type="NCBI Taxonomy" id="190387"/>
    <lineage>
        <taxon>Bacteria</taxon>
        <taxon>Bacillati</taxon>
        <taxon>Bacillota</taxon>
        <taxon>Bacilli</taxon>
        <taxon>Lactobacillales</taxon>
        <taxon>Streptococcaceae</taxon>
        <taxon>Lactovum</taxon>
    </lineage>
</organism>
<protein>
    <submittedName>
        <fullName evidence="2">Membrane-associated HD superfamily phosphohydrolase</fullName>
    </submittedName>
</protein>
<feature type="transmembrane region" description="Helical" evidence="1">
    <location>
        <begin position="12"/>
        <end position="34"/>
    </location>
</feature>
<evidence type="ECO:0000313" key="2">
    <source>
        <dbReference type="EMBL" id="MBB5888200.1"/>
    </source>
</evidence>
<keyword evidence="1" id="KW-0812">Transmembrane</keyword>